<dbReference type="InterPro" id="IPR036322">
    <property type="entry name" value="WD40_repeat_dom_sf"/>
</dbReference>
<dbReference type="AlphaFoldDB" id="A0A8H3HKL6"/>
<dbReference type="PANTHER" id="PTHR22847:SF637">
    <property type="entry name" value="WD REPEAT DOMAIN 5B"/>
    <property type="match status" value="1"/>
</dbReference>
<sequence length="429" mass="46230">MHVLDSSACANHAQGAGPTIISGQLVSFEGHTNAVMSVAFSPGGKSVASGSGDKTVRMWDAHSSSPIGEPLSGHSDWVFSVSYSPFGKLIASGSNDKTIRLWDTNTGQRSGILCGNYSFLSVAFSPDAKLIASGSSGSSYDPAGYAVQLWDVQRRKAASRPFQGHMDSVWSVSFSSDGTRLVSGSSDKTIRVWDVERGVTIVGPLEGHTGGVHSTAYSPDDAQIVSCSWDGTIRLWDARNGGLIGDHTGGVWSVSFSPRGTYVASGGDTTVRLWDIRTGRQVDQFQEHTNYVTSVAFSPCGQYIASGSRDRRVIVRKVLGDESYPDDDSAPRAVASHMTTQDIFECLRRTGCVDLSSQMDSRQDTAMIMSGGGFGDIWKGELHTGAKVAIKAWRTNTLEPCDYKTVKRAARELHLWSRMSHLNIHHLLG</sequence>
<dbReference type="GO" id="GO:0005524">
    <property type="term" value="F:ATP binding"/>
    <property type="evidence" value="ECO:0007669"/>
    <property type="project" value="InterPro"/>
</dbReference>
<dbReference type="GO" id="GO:1990234">
    <property type="term" value="C:transferase complex"/>
    <property type="evidence" value="ECO:0007669"/>
    <property type="project" value="UniProtKB-ARBA"/>
</dbReference>
<dbReference type="InterPro" id="IPR001680">
    <property type="entry name" value="WD40_rpt"/>
</dbReference>
<dbReference type="InterPro" id="IPR019775">
    <property type="entry name" value="WD40_repeat_CS"/>
</dbReference>
<reference evidence="5" key="1">
    <citation type="submission" date="2021-01" db="EMBL/GenBank/DDBJ databases">
        <authorList>
            <person name="Kaushik A."/>
        </authorList>
    </citation>
    <scope>NUCLEOTIDE SEQUENCE</scope>
    <source>
        <strain evidence="5">AG5</strain>
    </source>
</reference>
<keyword evidence="1 3" id="KW-0853">WD repeat</keyword>
<dbReference type="Gene3D" id="2.130.10.10">
    <property type="entry name" value="YVTN repeat-like/Quinoprotein amine dehydrogenase"/>
    <property type="match status" value="3"/>
</dbReference>
<dbReference type="PROSITE" id="PS50082">
    <property type="entry name" value="WD_REPEATS_2"/>
    <property type="match status" value="6"/>
</dbReference>
<evidence type="ECO:0000256" key="1">
    <source>
        <dbReference type="ARBA" id="ARBA00022574"/>
    </source>
</evidence>
<organism evidence="5 6">
    <name type="scientific">Rhizoctonia solani</name>
    <dbReference type="NCBI Taxonomy" id="456999"/>
    <lineage>
        <taxon>Eukaryota</taxon>
        <taxon>Fungi</taxon>
        <taxon>Dikarya</taxon>
        <taxon>Basidiomycota</taxon>
        <taxon>Agaricomycotina</taxon>
        <taxon>Agaricomycetes</taxon>
        <taxon>Cantharellales</taxon>
        <taxon>Ceratobasidiaceae</taxon>
        <taxon>Rhizoctonia</taxon>
    </lineage>
</organism>
<dbReference type="Gene3D" id="3.30.200.20">
    <property type="entry name" value="Phosphorylase Kinase, domain 1"/>
    <property type="match status" value="1"/>
</dbReference>
<feature type="repeat" description="WD" evidence="3">
    <location>
        <begin position="71"/>
        <end position="112"/>
    </location>
</feature>
<feature type="non-terminal residue" evidence="5">
    <location>
        <position position="1"/>
    </location>
</feature>
<dbReference type="PROSITE" id="PS00678">
    <property type="entry name" value="WD_REPEATS_1"/>
    <property type="match status" value="3"/>
</dbReference>
<dbReference type="Pfam" id="PF00400">
    <property type="entry name" value="WD40"/>
    <property type="match status" value="7"/>
</dbReference>
<feature type="repeat" description="WD" evidence="3">
    <location>
        <begin position="205"/>
        <end position="246"/>
    </location>
</feature>
<dbReference type="InterPro" id="IPR000719">
    <property type="entry name" value="Prot_kinase_dom"/>
</dbReference>
<dbReference type="SUPFAM" id="SSF50978">
    <property type="entry name" value="WD40 repeat-like"/>
    <property type="match status" value="2"/>
</dbReference>
<feature type="repeat" description="WD" evidence="3">
    <location>
        <begin position="244"/>
        <end position="284"/>
    </location>
</feature>
<feature type="domain" description="Protein kinase" evidence="4">
    <location>
        <begin position="363"/>
        <end position="429"/>
    </location>
</feature>
<dbReference type="Proteomes" id="UP000663827">
    <property type="component" value="Unassembled WGS sequence"/>
</dbReference>
<evidence type="ECO:0000256" key="2">
    <source>
        <dbReference type="ARBA" id="ARBA00022737"/>
    </source>
</evidence>
<proteinExistence type="predicted"/>
<keyword evidence="2" id="KW-0677">Repeat</keyword>
<dbReference type="PRINTS" id="PR00320">
    <property type="entry name" value="GPROTEINBRPT"/>
</dbReference>
<evidence type="ECO:0000259" key="4">
    <source>
        <dbReference type="PROSITE" id="PS50011"/>
    </source>
</evidence>
<feature type="repeat" description="WD" evidence="3">
    <location>
        <begin position="28"/>
        <end position="69"/>
    </location>
</feature>
<dbReference type="SMART" id="SM00320">
    <property type="entry name" value="WD40"/>
    <property type="match status" value="7"/>
</dbReference>
<dbReference type="SUPFAM" id="SSF56112">
    <property type="entry name" value="Protein kinase-like (PK-like)"/>
    <property type="match status" value="1"/>
</dbReference>
<feature type="repeat" description="WD" evidence="3">
    <location>
        <begin position="285"/>
        <end position="315"/>
    </location>
</feature>
<dbReference type="GO" id="GO:0004672">
    <property type="term" value="F:protein kinase activity"/>
    <property type="evidence" value="ECO:0007669"/>
    <property type="project" value="InterPro"/>
</dbReference>
<dbReference type="InterPro" id="IPR020472">
    <property type="entry name" value="WD40_PAC1"/>
</dbReference>
<accession>A0A8H3HKL6</accession>
<dbReference type="CDD" id="cd00200">
    <property type="entry name" value="WD40"/>
    <property type="match status" value="1"/>
</dbReference>
<dbReference type="PROSITE" id="PS50011">
    <property type="entry name" value="PROTEIN_KINASE_DOM"/>
    <property type="match status" value="1"/>
</dbReference>
<gene>
    <name evidence="5" type="ORF">RDB_LOCUS4899</name>
</gene>
<evidence type="ECO:0000313" key="5">
    <source>
        <dbReference type="EMBL" id="CAE7056532.1"/>
    </source>
</evidence>
<comment type="caution">
    <text evidence="5">The sequence shown here is derived from an EMBL/GenBank/DDBJ whole genome shotgun (WGS) entry which is preliminary data.</text>
</comment>
<dbReference type="EMBL" id="CAJNJQ010000106">
    <property type="protein sequence ID" value="CAE7056532.1"/>
    <property type="molecule type" value="Genomic_DNA"/>
</dbReference>
<dbReference type="InterPro" id="IPR015943">
    <property type="entry name" value="WD40/YVTN_repeat-like_dom_sf"/>
</dbReference>
<protein>
    <recommendedName>
        <fullName evidence="4">Protein kinase domain-containing protein</fullName>
    </recommendedName>
</protein>
<dbReference type="InterPro" id="IPR011009">
    <property type="entry name" value="Kinase-like_dom_sf"/>
</dbReference>
<dbReference type="PROSITE" id="PS50294">
    <property type="entry name" value="WD_REPEATS_REGION"/>
    <property type="match status" value="6"/>
</dbReference>
<feature type="repeat" description="WD" evidence="3">
    <location>
        <begin position="162"/>
        <end position="203"/>
    </location>
</feature>
<name>A0A8H3HKL6_9AGAM</name>
<evidence type="ECO:0000313" key="6">
    <source>
        <dbReference type="Proteomes" id="UP000663827"/>
    </source>
</evidence>
<evidence type="ECO:0000256" key="3">
    <source>
        <dbReference type="PROSITE-ProRule" id="PRU00221"/>
    </source>
</evidence>
<dbReference type="PANTHER" id="PTHR22847">
    <property type="entry name" value="WD40 REPEAT PROTEIN"/>
    <property type="match status" value="1"/>
</dbReference>